<gene>
    <name evidence="1" type="primary">orf99</name>
</gene>
<name>A0A097P0R1_GVCP</name>
<protein>
    <submittedName>
        <fullName evidence="1">ORF99</fullName>
    </submittedName>
</protein>
<reference evidence="2" key="2">
    <citation type="journal article" date="2019" name="Virology">
        <title>Single nucleotide polymorphism (SNP) frequencies and distribution reveal complex genetic composition of seven novel natural isolates of Cydia pomonella granulovirus.</title>
        <authorList>
            <person name="Fan J."/>
            <person name="Wennmann J.T."/>
            <person name="Wang D."/>
            <person name="Jehle J.A."/>
        </authorList>
    </citation>
    <scope>NUCLEOTIDE SEQUENCE</scope>
    <source>
        <strain evidence="2">CpGV-WW</strain>
    </source>
</reference>
<proteinExistence type="predicted"/>
<accession>A0A097P0R1</accession>
<evidence type="ECO:0000313" key="1">
    <source>
        <dbReference type="EMBL" id="AIU36746.1"/>
    </source>
</evidence>
<evidence type="ECO:0000313" key="2">
    <source>
        <dbReference type="EMBL" id="QGY99853.1"/>
    </source>
</evidence>
<dbReference type="EMBL" id="MN696169">
    <property type="protein sequence ID" value="QGY99853.1"/>
    <property type="molecule type" value="Genomic_DNA"/>
</dbReference>
<organism evidence="1">
    <name type="scientific">Cydia pomonella granulosis virus</name>
    <name type="common">CpGV</name>
    <name type="synonym">Cydia pomonella granulovirus</name>
    <dbReference type="NCBI Taxonomy" id="28289"/>
    <lineage>
        <taxon>Viruses</taxon>
        <taxon>Viruses incertae sedis</taxon>
        <taxon>Naldaviricetes</taxon>
        <taxon>Lefavirales</taxon>
        <taxon>Baculoviridae</taxon>
        <taxon>Betabaculovirus</taxon>
        <taxon>Betabaculovirus cypomonellae</taxon>
    </lineage>
</organism>
<reference evidence="1" key="1">
    <citation type="journal article" date="2014" name="Proc. Natl. Acad. Sci. U.S.A.">
        <title>Baculovirus resistance in codling moth is virus isolate-dependent and the consequence of a mutation in viral gene pe38.</title>
        <authorList>
            <person name="Gebhardt M.M."/>
            <person name="Eberle K.E."/>
            <person name="Radtke P."/>
            <person name="Jehle J.A."/>
        </authorList>
    </citation>
    <scope>NUCLEOTIDE SEQUENCE</scope>
    <source>
        <strain evidence="1">CpGV-S</strain>
    </source>
</reference>
<sequence length="394" mass="47065">MCKKLNQKVRYTLGERSHTTNHIMKKYYYFQDRFPVTILYAGLNDYYFKLKELTSCFYLCYNRIRVSTTDKFISPFKRLRSTDYRLHPNTLMLHINGLNGFLERFCSRCQRHSFLVFLRECFRDDNRYLDRRFRFVVAVDYDYDEDIYQHESVDSVCGVLPSNIEFFSVNERTYFKGLDVARHLKCSPSYTINKYVADTDMVLWGDLRRYVHDKYVWTNCKNHWKDNTIFLKETGVKQLCIATQGDDKLYQEMMDGVYNYDSGDEQVVYAKTPSRYKQKRLTAKGCAVGRLKNTGIEYITTPNHVYFKLRQVVKQFSLRINDYVHYKQYLVEWDVLRRTLEGCNIGWKKSLMLVSGEGVHAMLSDVGLKVEADDFAYNKVYEAREVWDKERREK</sequence>
<dbReference type="EMBL" id="KM217573">
    <property type="protein sequence ID" value="AIU36746.1"/>
    <property type="molecule type" value="Genomic_DNA"/>
</dbReference>
<organismHost>
    <name type="scientific">Cydia pomonella</name>
    <name type="common">Codling moth</name>
    <dbReference type="NCBI Taxonomy" id="82600"/>
</organismHost>